<keyword evidence="3" id="KW-0540">Nuclease</keyword>
<dbReference type="AlphaFoldDB" id="A0A8J3GAH4"/>
<comment type="caution">
    <text evidence="3">The sequence shown here is derived from an EMBL/GenBank/DDBJ whole genome shotgun (WGS) entry which is preliminary data.</text>
</comment>
<keyword evidence="1" id="KW-0812">Transmembrane</keyword>
<proteinExistence type="predicted"/>
<gene>
    <name evidence="3" type="ORF">GCM10007390_29130</name>
</gene>
<feature type="transmembrane region" description="Helical" evidence="1">
    <location>
        <begin position="65"/>
        <end position="83"/>
    </location>
</feature>
<sequence length="365" mass="42420">MRLFSGLLWSLYKIAVLYTLLIYALTYWIPSAHWVAGFLMLSLPVMLVFHTAFLLVWALLAPKRLVTTLFVLIVGYPFLARTFQFRRTSDEPSLPSEISTREPLTVLNYNVFSFGLYDYQYGNNKETVKKFGTWISEQNADVLCLQEYFDHEGMADFNFTEKLQRKGYKYHSFLRKLSQGETSRSGMAVFSKYPIVAIRDTLFSGQNGLLQADIAWQGDTVSVIDVHLYSMTLQLSAIVNKDDYEKSKHEAKYAYKQMRKGFEKRGEEVKLLKSWIDDTPHPTIVCGDFNETPYSYVYGSLRKYLANAFEQKGSGFGFTYNHLPYFIRIDNQFYDSNKLELLDFNTLNQVPYSDHYPLIGRYLVK</sequence>
<evidence type="ECO:0000313" key="4">
    <source>
        <dbReference type="Proteomes" id="UP000598271"/>
    </source>
</evidence>
<protein>
    <submittedName>
        <fullName evidence="3">Endonuclease</fullName>
    </submittedName>
</protein>
<name>A0A8J3GAH4_9BACT</name>
<keyword evidence="3" id="KW-0378">Hydrolase</keyword>
<feature type="transmembrane region" description="Helical" evidence="1">
    <location>
        <begin position="7"/>
        <end position="29"/>
    </location>
</feature>
<keyword evidence="1" id="KW-1133">Transmembrane helix</keyword>
<evidence type="ECO:0000256" key="1">
    <source>
        <dbReference type="SAM" id="Phobius"/>
    </source>
</evidence>
<dbReference type="RefSeq" id="WP_189565190.1">
    <property type="nucleotide sequence ID" value="NZ_BMXF01000002.1"/>
</dbReference>
<reference evidence="3 4" key="1">
    <citation type="journal article" date="2014" name="Int. J. Syst. Evol. Microbiol.">
        <title>Complete genome sequence of Corynebacterium casei LMG S-19264T (=DSM 44701T), isolated from a smear-ripened cheese.</title>
        <authorList>
            <consortium name="US DOE Joint Genome Institute (JGI-PGF)"/>
            <person name="Walter F."/>
            <person name="Albersmeier A."/>
            <person name="Kalinowski J."/>
            <person name="Ruckert C."/>
        </authorList>
    </citation>
    <scope>NUCLEOTIDE SEQUENCE [LARGE SCALE GENOMIC DNA]</scope>
    <source>
        <strain evidence="3 4">KCTC 12866</strain>
    </source>
</reference>
<dbReference type="InterPro" id="IPR005135">
    <property type="entry name" value="Endo/exonuclease/phosphatase"/>
</dbReference>
<dbReference type="GO" id="GO:0004767">
    <property type="term" value="F:sphingomyelin phosphodiesterase activity"/>
    <property type="evidence" value="ECO:0007669"/>
    <property type="project" value="InterPro"/>
</dbReference>
<dbReference type="Proteomes" id="UP000598271">
    <property type="component" value="Unassembled WGS sequence"/>
</dbReference>
<dbReference type="InterPro" id="IPR036691">
    <property type="entry name" value="Endo/exonu/phosph_ase_sf"/>
</dbReference>
<dbReference type="CDD" id="cd09084">
    <property type="entry name" value="EEP-2"/>
    <property type="match status" value="1"/>
</dbReference>
<dbReference type="Pfam" id="PF03372">
    <property type="entry name" value="Exo_endo_phos"/>
    <property type="match status" value="1"/>
</dbReference>
<dbReference type="PANTHER" id="PTHR16320">
    <property type="entry name" value="SPHINGOMYELINASE FAMILY MEMBER"/>
    <property type="match status" value="1"/>
</dbReference>
<keyword evidence="1" id="KW-0472">Membrane</keyword>
<dbReference type="PANTHER" id="PTHR16320:SF1">
    <property type="entry name" value="SPHINGOMYELINASE DDB_G0288017"/>
    <property type="match status" value="1"/>
</dbReference>
<keyword evidence="4" id="KW-1185">Reference proteome</keyword>
<dbReference type="GO" id="GO:0005737">
    <property type="term" value="C:cytoplasm"/>
    <property type="evidence" value="ECO:0007669"/>
    <property type="project" value="TreeGrafter"/>
</dbReference>
<dbReference type="InterPro" id="IPR038772">
    <property type="entry name" value="Sph/SMPD2-like"/>
</dbReference>
<organism evidence="3 4">
    <name type="scientific">Persicitalea jodogahamensis</name>
    <dbReference type="NCBI Taxonomy" id="402147"/>
    <lineage>
        <taxon>Bacteria</taxon>
        <taxon>Pseudomonadati</taxon>
        <taxon>Bacteroidota</taxon>
        <taxon>Cytophagia</taxon>
        <taxon>Cytophagales</taxon>
        <taxon>Spirosomataceae</taxon>
        <taxon>Persicitalea</taxon>
    </lineage>
</organism>
<dbReference type="GO" id="GO:0004519">
    <property type="term" value="F:endonuclease activity"/>
    <property type="evidence" value="ECO:0007669"/>
    <property type="project" value="UniProtKB-KW"/>
</dbReference>
<evidence type="ECO:0000313" key="3">
    <source>
        <dbReference type="EMBL" id="GHB73191.1"/>
    </source>
</evidence>
<feature type="domain" description="Endonuclease/exonuclease/phosphatase" evidence="2">
    <location>
        <begin position="108"/>
        <end position="355"/>
    </location>
</feature>
<keyword evidence="3" id="KW-0255">Endonuclease</keyword>
<evidence type="ECO:0000259" key="2">
    <source>
        <dbReference type="Pfam" id="PF03372"/>
    </source>
</evidence>
<dbReference type="SUPFAM" id="SSF56219">
    <property type="entry name" value="DNase I-like"/>
    <property type="match status" value="1"/>
</dbReference>
<dbReference type="EMBL" id="BMXF01000002">
    <property type="protein sequence ID" value="GHB73191.1"/>
    <property type="molecule type" value="Genomic_DNA"/>
</dbReference>
<feature type="transmembrane region" description="Helical" evidence="1">
    <location>
        <begin position="35"/>
        <end position="58"/>
    </location>
</feature>
<dbReference type="Gene3D" id="3.60.10.10">
    <property type="entry name" value="Endonuclease/exonuclease/phosphatase"/>
    <property type="match status" value="1"/>
</dbReference>
<accession>A0A8J3GAH4</accession>